<keyword evidence="2" id="KW-1185">Reference proteome</keyword>
<gene>
    <name evidence="1" type="ORF">KM842_13865</name>
</gene>
<sequence length="388" mass="40152">MNAPQDVEHRTALVEALGVLGAGPEERFDRITRMTHEAFGVPLTFLNLVHHDLVTTQSTFGWNQGSSVPANEQFCATTVLTPAPMVIPDTTLDERFAHTAAVAEHGIRFYAGAPLSMADGTRVGTLCIMDAQPREFSDDDVALLRDLAHWAERELGYALERDRLGHVRSGLVPDPVAVPGLEVATVTARRPDGGGDLADWRVTADGTLAVTVGTVAAGAGASVLLAATVRGALVARVDGPLGTAVTGLEAQVAPDLRVADAVARVAHARLDPTTGHVDLVDAGLGTALLVRADGTIRQLPSALPIGVGAAAEERPVVGVDLADGDRLVVSSDGLTALPGLATLEALAAVVARTPDAAALTEHVRGLLGDEEPTTDVTLVVVTRRGTAG</sequence>
<reference evidence="1" key="1">
    <citation type="submission" date="2021-06" db="EMBL/GenBank/DDBJ databases">
        <authorList>
            <person name="Ellington A.J."/>
            <person name="Bryan N.C."/>
            <person name="Christner B.C."/>
            <person name="Reisch C.R."/>
        </authorList>
    </citation>
    <scope>NUCLEOTIDE SEQUENCE</scope>
    <source>
        <strain evidence="1">L6-1</strain>
    </source>
</reference>
<dbReference type="EMBL" id="CP076544">
    <property type="protein sequence ID" value="QWS33311.1"/>
    <property type="molecule type" value="Genomic_DNA"/>
</dbReference>
<dbReference type="Proteomes" id="UP000681794">
    <property type="component" value="Chromosome"/>
</dbReference>
<name>A0ACD1E3C5_9MICO</name>
<protein>
    <submittedName>
        <fullName evidence="1">GAF domain-containing protein</fullName>
    </submittedName>
</protein>
<accession>A0ACD1E3C5</accession>
<proteinExistence type="predicted"/>
<evidence type="ECO:0000313" key="2">
    <source>
        <dbReference type="Proteomes" id="UP000681794"/>
    </source>
</evidence>
<organism evidence="1 2">
    <name type="scientific">Curtobacterium aetherium</name>
    <dbReference type="NCBI Taxonomy" id="2841594"/>
    <lineage>
        <taxon>Bacteria</taxon>
        <taxon>Bacillati</taxon>
        <taxon>Actinomycetota</taxon>
        <taxon>Actinomycetes</taxon>
        <taxon>Micrococcales</taxon>
        <taxon>Microbacteriaceae</taxon>
        <taxon>Curtobacterium</taxon>
    </lineage>
</organism>
<evidence type="ECO:0000313" key="1">
    <source>
        <dbReference type="EMBL" id="QWS33311.1"/>
    </source>
</evidence>